<dbReference type="GO" id="GO:0006352">
    <property type="term" value="P:DNA-templated transcription initiation"/>
    <property type="evidence" value="ECO:0007669"/>
    <property type="project" value="InterPro"/>
</dbReference>
<keyword evidence="4 9" id="KW-0548">Nucleotidyltransferase</keyword>
<comment type="similarity">
    <text evidence="1 9">Belongs to the sigma-54 factor family.</text>
</comment>
<keyword evidence="14" id="KW-1185">Reference proteome</keyword>
<dbReference type="Gene3D" id="1.10.10.1330">
    <property type="entry name" value="RNA polymerase sigma-54 factor, core-binding domain"/>
    <property type="match status" value="1"/>
</dbReference>
<dbReference type="Pfam" id="PF04552">
    <property type="entry name" value="Sigma54_DBD"/>
    <property type="match status" value="1"/>
</dbReference>
<dbReference type="Pfam" id="PF04963">
    <property type="entry name" value="Sigma54_CBD"/>
    <property type="match status" value="1"/>
</dbReference>
<evidence type="ECO:0000256" key="6">
    <source>
        <dbReference type="ARBA" id="ARBA00023082"/>
    </source>
</evidence>
<dbReference type="GO" id="GO:0016779">
    <property type="term" value="F:nucleotidyltransferase activity"/>
    <property type="evidence" value="ECO:0007669"/>
    <property type="project" value="UniProtKB-KW"/>
</dbReference>
<dbReference type="PROSITE" id="PS00718">
    <property type="entry name" value="SIGMA54_2"/>
    <property type="match status" value="1"/>
</dbReference>
<keyword evidence="3 9" id="KW-0808">Transferase</keyword>
<reference evidence="13 14" key="1">
    <citation type="submission" date="2017-09" db="EMBL/GenBank/DDBJ databases">
        <title>Genomic, metabolic, and phenotypic characteristics of bacterial isolates from the natural microbiome of the model nematode Caenorhabditis elegans.</title>
        <authorList>
            <person name="Zimmermann J."/>
            <person name="Obeng N."/>
            <person name="Yang W."/>
            <person name="Obeng O."/>
            <person name="Kissoyan K."/>
            <person name="Pees B."/>
            <person name="Dirksen P."/>
            <person name="Hoppner M."/>
            <person name="Franke A."/>
            <person name="Rosenstiel P."/>
            <person name="Leippe M."/>
            <person name="Dierking K."/>
            <person name="Kaleta C."/>
            <person name="Schulenburg H."/>
        </authorList>
    </citation>
    <scope>NUCLEOTIDE SEQUENCE [LARGE SCALE GENOMIC DNA]</scope>
    <source>
        <strain evidence="13 14">MYb73</strain>
    </source>
</reference>
<dbReference type="GO" id="GO:0016987">
    <property type="term" value="F:sigma factor activity"/>
    <property type="evidence" value="ECO:0007669"/>
    <property type="project" value="UniProtKB-KW"/>
</dbReference>
<dbReference type="OrthoDB" id="9814402at2"/>
<dbReference type="Proteomes" id="UP000239477">
    <property type="component" value="Chromosome"/>
</dbReference>
<dbReference type="InterPro" id="IPR007634">
    <property type="entry name" value="RNA_pol_sigma_54_DNA-bd"/>
</dbReference>
<evidence type="ECO:0000256" key="5">
    <source>
        <dbReference type="ARBA" id="ARBA00023015"/>
    </source>
</evidence>
<evidence type="ECO:0000259" key="11">
    <source>
        <dbReference type="Pfam" id="PF04552"/>
    </source>
</evidence>
<keyword evidence="2 9" id="KW-0240">DNA-directed RNA polymerase</keyword>
<dbReference type="NCBIfam" id="TIGR02395">
    <property type="entry name" value="rpoN_sigma"/>
    <property type="match status" value="1"/>
</dbReference>
<dbReference type="EMBL" id="CP023270">
    <property type="protein sequence ID" value="AVJ25750.1"/>
    <property type="molecule type" value="Genomic_DNA"/>
</dbReference>
<dbReference type="InterPro" id="IPR000394">
    <property type="entry name" value="RNA_pol_sigma_54"/>
</dbReference>
<dbReference type="PIRSF" id="PIRSF000774">
    <property type="entry name" value="RpoN"/>
    <property type="match status" value="1"/>
</dbReference>
<organism evidence="13 14">
    <name type="scientific">Achromobacter spanius</name>
    <dbReference type="NCBI Taxonomy" id="217203"/>
    <lineage>
        <taxon>Bacteria</taxon>
        <taxon>Pseudomonadati</taxon>
        <taxon>Pseudomonadota</taxon>
        <taxon>Betaproteobacteria</taxon>
        <taxon>Burkholderiales</taxon>
        <taxon>Alcaligenaceae</taxon>
        <taxon>Achromobacter</taxon>
    </lineage>
</organism>
<dbReference type="GO" id="GO:0001216">
    <property type="term" value="F:DNA-binding transcription activator activity"/>
    <property type="evidence" value="ECO:0007669"/>
    <property type="project" value="InterPro"/>
</dbReference>
<dbReference type="Pfam" id="PF00309">
    <property type="entry name" value="Sigma54_AID"/>
    <property type="match status" value="1"/>
</dbReference>
<proteinExistence type="inferred from homology"/>
<dbReference type="PANTHER" id="PTHR32248">
    <property type="entry name" value="RNA POLYMERASE SIGMA-54 FACTOR"/>
    <property type="match status" value="1"/>
</dbReference>
<dbReference type="PROSITE" id="PS00717">
    <property type="entry name" value="SIGMA54_1"/>
    <property type="match status" value="1"/>
</dbReference>
<dbReference type="PANTHER" id="PTHR32248:SF4">
    <property type="entry name" value="RNA POLYMERASE SIGMA-54 FACTOR"/>
    <property type="match status" value="1"/>
</dbReference>
<evidence type="ECO:0000256" key="2">
    <source>
        <dbReference type="ARBA" id="ARBA00022478"/>
    </source>
</evidence>
<evidence type="ECO:0000256" key="9">
    <source>
        <dbReference type="PIRNR" id="PIRNR000774"/>
    </source>
</evidence>
<gene>
    <name evidence="13" type="primary">rpoN</name>
    <name evidence="13" type="ORF">CLM73_00665</name>
</gene>
<evidence type="ECO:0000256" key="3">
    <source>
        <dbReference type="ARBA" id="ARBA00022679"/>
    </source>
</evidence>
<dbReference type="InterPro" id="IPR038709">
    <property type="entry name" value="RpoN_core-bd_sf"/>
</dbReference>
<dbReference type="Gene3D" id="1.10.10.60">
    <property type="entry name" value="Homeodomain-like"/>
    <property type="match status" value="1"/>
</dbReference>
<dbReference type="InterPro" id="IPR007046">
    <property type="entry name" value="RNA_pol_sigma_54_core-bd"/>
</dbReference>
<comment type="function">
    <text evidence="9">Sigma factors are initiation factors that promote the attachment of RNA polymerase to specific initiation sites and are then released.</text>
</comment>
<dbReference type="PRINTS" id="PR00045">
    <property type="entry name" value="SIGMA54FCT"/>
</dbReference>
<protein>
    <recommendedName>
        <fullName evidence="9">RNA polymerase sigma-54 factor</fullName>
    </recommendedName>
</protein>
<keyword evidence="7 9" id="KW-0238">DNA-binding</keyword>
<evidence type="ECO:0000256" key="1">
    <source>
        <dbReference type="ARBA" id="ARBA00008798"/>
    </source>
</evidence>
<dbReference type="NCBIfam" id="NF009118">
    <property type="entry name" value="PRK12469.1"/>
    <property type="match status" value="1"/>
</dbReference>
<evidence type="ECO:0000256" key="4">
    <source>
        <dbReference type="ARBA" id="ARBA00022695"/>
    </source>
</evidence>
<evidence type="ECO:0000259" key="12">
    <source>
        <dbReference type="Pfam" id="PF04963"/>
    </source>
</evidence>
<evidence type="ECO:0000313" key="13">
    <source>
        <dbReference type="EMBL" id="AVJ25750.1"/>
    </source>
</evidence>
<evidence type="ECO:0000313" key="14">
    <source>
        <dbReference type="Proteomes" id="UP000239477"/>
    </source>
</evidence>
<feature type="domain" description="RNA polymerase sigma factor 54 DNA-binding" evidence="11">
    <location>
        <begin position="322"/>
        <end position="477"/>
    </location>
</feature>
<dbReference type="GO" id="GO:0000428">
    <property type="term" value="C:DNA-directed RNA polymerase complex"/>
    <property type="evidence" value="ECO:0007669"/>
    <property type="project" value="UniProtKB-KW"/>
</dbReference>
<evidence type="ECO:0000256" key="7">
    <source>
        <dbReference type="ARBA" id="ARBA00023125"/>
    </source>
</evidence>
<evidence type="ECO:0000256" key="8">
    <source>
        <dbReference type="ARBA" id="ARBA00023163"/>
    </source>
</evidence>
<feature type="region of interest" description="Disordered" evidence="10">
    <location>
        <begin position="51"/>
        <end position="109"/>
    </location>
</feature>
<feature type="compositionally biased region" description="Basic and acidic residues" evidence="10">
    <location>
        <begin position="65"/>
        <end position="76"/>
    </location>
</feature>
<evidence type="ECO:0000256" key="10">
    <source>
        <dbReference type="SAM" id="MobiDB-lite"/>
    </source>
</evidence>
<name>A0A2S0I155_9BURK</name>
<sequence length="483" mass="52910">MQNIVPMTRPILELRPGQHLTLTPQLQQSIRLLQLSTLDLEAEISQVLAENPLLDREDEPSSAEAESRSESERESSVQDDEPAAERETPIDEMPGSGGVYPDDDASLPEAARPDTLREHLLGQLALTRAAPRDVALASLLIDELDENGYLGSPLDEILGWLPAEMEPDMDELRAALSLLQSFDPAGIGARDMADCLHLQLRNPDLTRLPEAADPAVLACARRICAEHLPLLATGNAVRLCAALGCDEPTFRAAHSLILRLEPRPGRAWTVPAAEYAVPDVIVRKTRRGWQATLNSAAVPRLQVNGLYAQMLSNQKESAHAGLQAQLQQAKWMIRNVEQRFDTILRVSQAIVERQTAFFSQGPAAMRPLILKDIAGELGLHESTISRATTQKYMLTPFGTLELKRFFGTGVSTEGGDATSATAVQTYIRQMVADENRAKPLSDSQIMQKLADQGIVIARRTVAKYREALRIAPAALRKAQAAAR</sequence>
<keyword evidence="8 9" id="KW-0804">Transcription</keyword>
<dbReference type="PROSITE" id="PS50044">
    <property type="entry name" value="SIGMA54_3"/>
    <property type="match status" value="1"/>
</dbReference>
<keyword evidence="5 9" id="KW-0805">Transcription regulation</keyword>
<dbReference type="AlphaFoldDB" id="A0A2S0I155"/>
<accession>A0A2S0I155</accession>
<dbReference type="RefSeq" id="WP_105236895.1">
    <property type="nucleotide sequence ID" value="NZ_CP023270.1"/>
</dbReference>
<feature type="domain" description="RNA polymerase sigma factor 54 core-binding" evidence="12">
    <location>
        <begin position="110"/>
        <end position="307"/>
    </location>
</feature>
<dbReference type="GO" id="GO:0003677">
    <property type="term" value="F:DNA binding"/>
    <property type="evidence" value="ECO:0007669"/>
    <property type="project" value="UniProtKB-KW"/>
</dbReference>
<keyword evidence="6 9" id="KW-0731">Sigma factor</keyword>